<dbReference type="Proteomes" id="UP001309299">
    <property type="component" value="Unassembled WGS sequence"/>
</dbReference>
<accession>A0A3E2DGT9</accession>
<dbReference type="EMBL" id="JBAKUA010000012">
    <property type="protein sequence ID" value="MEH1547131.1"/>
    <property type="molecule type" value="Genomic_DNA"/>
</dbReference>
<evidence type="ECO:0000313" key="4">
    <source>
        <dbReference type="Proteomes" id="UP000259211"/>
    </source>
</evidence>
<dbReference type="Gene3D" id="6.10.250.660">
    <property type="match status" value="1"/>
</dbReference>
<dbReference type="Proteomes" id="UP000259211">
    <property type="component" value="Unassembled WGS sequence"/>
</dbReference>
<reference evidence="2" key="2">
    <citation type="submission" date="2024-02" db="EMBL/GenBank/DDBJ databases">
        <title>Bacterial skin colonization with Propionibacterium avidum as a risk factor for Periprosthetic Joint Infections - a single-center prospective study.</title>
        <authorList>
            <person name="Achermann Y."/>
        </authorList>
    </citation>
    <scope>NUCLEOTIDE SEQUENCE</scope>
    <source>
        <strain evidence="2">PAVI-2017310195</strain>
    </source>
</reference>
<comment type="caution">
    <text evidence="3">The sequence shown here is derived from an EMBL/GenBank/DDBJ whole genome shotgun (WGS) entry which is preliminary data.</text>
</comment>
<evidence type="ECO:0000313" key="2">
    <source>
        <dbReference type="EMBL" id="MEH1547131.1"/>
    </source>
</evidence>
<feature type="compositionally biased region" description="Basic and acidic residues" evidence="1">
    <location>
        <begin position="81"/>
        <end position="90"/>
    </location>
</feature>
<dbReference type="NCBIfam" id="TIGR03544">
    <property type="entry name" value="DivI1A_domain"/>
    <property type="match status" value="1"/>
</dbReference>
<sequence>MVWALCGLVIVIIGLAVLAASGKFGQVPAVVDDRPVPDLPEGDLSADDLRSAHFAVVPRGYSMRQVDQLLDRMAAQLEAAPKEGFADTAEHAPNGKGLDTE</sequence>
<name>A0A3E2DGT9_9ACTN</name>
<dbReference type="AlphaFoldDB" id="A0A3E2DGT9"/>
<feature type="region of interest" description="Disordered" evidence="1">
    <location>
        <begin position="81"/>
        <end position="101"/>
    </location>
</feature>
<dbReference type="EMBL" id="NOWI01000005">
    <property type="protein sequence ID" value="RFT44551.1"/>
    <property type="molecule type" value="Genomic_DNA"/>
</dbReference>
<gene>
    <name evidence="3" type="ORF">CHT91_06895</name>
    <name evidence="2" type="ORF">V7F78_08940</name>
</gene>
<evidence type="ECO:0000256" key="1">
    <source>
        <dbReference type="SAM" id="MobiDB-lite"/>
    </source>
</evidence>
<reference evidence="3 4" key="1">
    <citation type="submission" date="2017-07" db="EMBL/GenBank/DDBJ databases">
        <authorList>
            <person name="Sun Z.S."/>
            <person name="Albrecht U."/>
            <person name="Echele G."/>
            <person name="Lee C.C."/>
        </authorList>
    </citation>
    <scope>NUCLEOTIDE SEQUENCE [LARGE SCALE GENOMIC DNA]</scope>
    <source>
        <strain evidence="3 4">P16-029</strain>
    </source>
</reference>
<organism evidence="3 4">
    <name type="scientific">Cutibacterium avidum</name>
    <dbReference type="NCBI Taxonomy" id="33010"/>
    <lineage>
        <taxon>Bacteria</taxon>
        <taxon>Bacillati</taxon>
        <taxon>Actinomycetota</taxon>
        <taxon>Actinomycetes</taxon>
        <taxon>Propionibacteriales</taxon>
        <taxon>Propionibacteriaceae</taxon>
        <taxon>Cutibacterium</taxon>
    </lineage>
</organism>
<dbReference type="InterPro" id="IPR019933">
    <property type="entry name" value="DivIVA_domain"/>
</dbReference>
<evidence type="ECO:0000313" key="3">
    <source>
        <dbReference type="EMBL" id="RFT44551.1"/>
    </source>
</evidence>
<dbReference type="RefSeq" id="WP_021108724.1">
    <property type="nucleotide sequence ID" value="NZ_AP024308.1"/>
</dbReference>
<protein>
    <submittedName>
        <fullName evidence="3">DivIVA domain-containing protein</fullName>
    </submittedName>
</protein>
<proteinExistence type="predicted"/>